<evidence type="ECO:0000313" key="1">
    <source>
        <dbReference type="EMBL" id="KKM62205.1"/>
    </source>
</evidence>
<reference evidence="1" key="1">
    <citation type="journal article" date="2015" name="Nature">
        <title>Complex archaea that bridge the gap between prokaryotes and eukaryotes.</title>
        <authorList>
            <person name="Spang A."/>
            <person name="Saw J.H."/>
            <person name="Jorgensen S.L."/>
            <person name="Zaremba-Niedzwiedzka K."/>
            <person name="Martijn J."/>
            <person name="Lind A.E."/>
            <person name="van Eijk R."/>
            <person name="Schleper C."/>
            <person name="Guy L."/>
            <person name="Ettema T.J."/>
        </authorList>
    </citation>
    <scope>NUCLEOTIDE SEQUENCE</scope>
</reference>
<name>A0A0F9LD98_9ZZZZ</name>
<gene>
    <name evidence="1" type="ORF">LCGC14_1524020</name>
</gene>
<dbReference type="AlphaFoldDB" id="A0A0F9LD98"/>
<sequence>MRDRAALQQWMRKGCPLSDAVSSAYATPRVCWGMDLWVSKRNGEITMTCVCGAVLRLWDKDAGDWISRITDAAQEHYLGDGGDRAYFDKTLRETGLDYYEDELGEGVRHLFDGDPSHLPPGWIGAEAYAQGRHIPIALKSAGNGFFLRVIRRAFSKGAHDQLLGKAWGWDHILSMQATDPHGEIVDEDPC</sequence>
<proteinExistence type="predicted"/>
<protein>
    <submittedName>
        <fullName evidence="1">Uncharacterized protein</fullName>
    </submittedName>
</protein>
<organism evidence="1">
    <name type="scientific">marine sediment metagenome</name>
    <dbReference type="NCBI Taxonomy" id="412755"/>
    <lineage>
        <taxon>unclassified sequences</taxon>
        <taxon>metagenomes</taxon>
        <taxon>ecological metagenomes</taxon>
    </lineage>
</organism>
<accession>A0A0F9LD98</accession>
<dbReference type="EMBL" id="LAZR01011345">
    <property type="protein sequence ID" value="KKM62205.1"/>
    <property type="molecule type" value="Genomic_DNA"/>
</dbReference>
<comment type="caution">
    <text evidence="1">The sequence shown here is derived from an EMBL/GenBank/DDBJ whole genome shotgun (WGS) entry which is preliminary data.</text>
</comment>